<proteinExistence type="predicted"/>
<evidence type="ECO:0000256" key="6">
    <source>
        <dbReference type="SAM" id="MobiDB-lite"/>
    </source>
</evidence>
<keyword evidence="8" id="KW-1185">Reference proteome</keyword>
<feature type="region of interest" description="Disordered" evidence="6">
    <location>
        <begin position="28"/>
        <end position="49"/>
    </location>
</feature>
<evidence type="ECO:0000313" key="8">
    <source>
        <dbReference type="Proteomes" id="UP001181693"/>
    </source>
</evidence>
<dbReference type="GO" id="GO:0005829">
    <property type="term" value="C:cytosol"/>
    <property type="evidence" value="ECO:0007669"/>
    <property type="project" value="TreeGrafter"/>
</dbReference>
<reference evidence="7" key="1">
    <citation type="thesis" date="2020" institute="ProQuest LLC" country="789 East Eisenhower Parkway, Ann Arbor, MI, USA">
        <title>Comparative Genomics and Chromosome Evolution.</title>
        <authorList>
            <person name="Mudd A.B."/>
        </authorList>
    </citation>
    <scope>NUCLEOTIDE SEQUENCE</scope>
    <source>
        <strain evidence="7">1538</strain>
        <tissue evidence="7">Blood</tissue>
    </source>
</reference>
<dbReference type="PANTHER" id="PTHR33958:SF1">
    <property type="entry name" value="CILIA- AND FLAGELLA-ASSOCIATED PROTEIN 418"/>
    <property type="match status" value="1"/>
</dbReference>
<keyword evidence="3" id="KW-0963">Cytoplasm</keyword>
<evidence type="ECO:0000256" key="2">
    <source>
        <dbReference type="ARBA" id="ARBA00004496"/>
    </source>
</evidence>
<evidence type="ECO:0000256" key="5">
    <source>
        <dbReference type="ARBA" id="ARBA00026215"/>
    </source>
</evidence>
<sequence>MADDDDLDKLLDEVENKYCQPHPGAKGAACRTAGDIRKEPGRSRNTGVNVSADEDIDNLIEDILDVPLYGYNKVPETKPFNQKPSKTPNQTQSKKCCPVYIGGTIIPFGVGTNISERACSQLRCTSCDFSVLSFDDYKWDSSCDYLFFRNSMPEHSKLQSKMIRKKGTRAYACQCSWRSAQQLTDLCKEHQLRWVCGKHSE</sequence>
<dbReference type="Pfam" id="PF14996">
    <property type="entry name" value="RMP"/>
    <property type="match status" value="1"/>
</dbReference>
<gene>
    <name evidence="7" type="ORF">GDO54_011807</name>
</gene>
<evidence type="ECO:0000256" key="4">
    <source>
        <dbReference type="ARBA" id="ARBA00024819"/>
    </source>
</evidence>
<dbReference type="AlphaFoldDB" id="A0AAV2ZZN5"/>
<accession>A0AAV2ZZN5</accession>
<evidence type="ECO:0000256" key="3">
    <source>
        <dbReference type="ARBA" id="ARBA00022490"/>
    </source>
</evidence>
<dbReference type="Proteomes" id="UP001181693">
    <property type="component" value="Unassembled WGS sequence"/>
</dbReference>
<organism evidence="7 8">
    <name type="scientific">Pyxicephalus adspersus</name>
    <name type="common">African bullfrog</name>
    <dbReference type="NCBI Taxonomy" id="30357"/>
    <lineage>
        <taxon>Eukaryota</taxon>
        <taxon>Metazoa</taxon>
        <taxon>Chordata</taxon>
        <taxon>Craniata</taxon>
        <taxon>Vertebrata</taxon>
        <taxon>Euteleostomi</taxon>
        <taxon>Amphibia</taxon>
        <taxon>Batrachia</taxon>
        <taxon>Anura</taxon>
        <taxon>Neobatrachia</taxon>
        <taxon>Ranoidea</taxon>
        <taxon>Pyxicephalidae</taxon>
        <taxon>Pyxicephalinae</taxon>
        <taxon>Pyxicephalus</taxon>
    </lineage>
</organism>
<name>A0AAV2ZZN5_PYXAD</name>
<comment type="caution">
    <text evidence="7">The sequence shown here is derived from an EMBL/GenBank/DDBJ whole genome shotgun (WGS) entry which is preliminary data.</text>
</comment>
<evidence type="ECO:0000313" key="7">
    <source>
        <dbReference type="EMBL" id="DBA24106.1"/>
    </source>
</evidence>
<dbReference type="PANTHER" id="PTHR33958">
    <property type="entry name" value="PROTEIN C8ORF37"/>
    <property type="match status" value="1"/>
</dbReference>
<dbReference type="EMBL" id="DYDO01000005">
    <property type="protein sequence ID" value="DBA24106.1"/>
    <property type="molecule type" value="Genomic_DNA"/>
</dbReference>
<dbReference type="GO" id="GO:0001917">
    <property type="term" value="C:photoreceptor inner segment"/>
    <property type="evidence" value="ECO:0007669"/>
    <property type="project" value="UniProtKB-SubCell"/>
</dbReference>
<protein>
    <recommendedName>
        <fullName evidence="5">Cilia- and flagella-associated protein 418</fullName>
    </recommendedName>
</protein>
<evidence type="ECO:0000256" key="1">
    <source>
        <dbReference type="ARBA" id="ARBA00004437"/>
    </source>
</evidence>
<comment type="function">
    <text evidence="4">May be involved in photoreceptor outer segment disk morphogenesis.</text>
</comment>
<comment type="subcellular location">
    <subcellularLocation>
        <location evidence="2">Cytoplasm</location>
    </subcellularLocation>
    <subcellularLocation>
        <location evidence="1">Photoreceptor inner segment</location>
    </subcellularLocation>
</comment>
<dbReference type="InterPro" id="IPR029239">
    <property type="entry name" value="CFAP418"/>
</dbReference>